<keyword evidence="2" id="KW-1133">Transmembrane helix</keyword>
<dbReference type="EMBL" id="CABFOC020000003">
    <property type="protein sequence ID" value="CAH0043410.1"/>
    <property type="molecule type" value="Genomic_DNA"/>
</dbReference>
<name>A0A9N9YXA3_9HYPO</name>
<feature type="compositionally biased region" description="Low complexity" evidence="1">
    <location>
        <begin position="188"/>
        <end position="198"/>
    </location>
</feature>
<organism evidence="3 4">
    <name type="scientific">Clonostachys solani</name>
    <dbReference type="NCBI Taxonomy" id="160281"/>
    <lineage>
        <taxon>Eukaryota</taxon>
        <taxon>Fungi</taxon>
        <taxon>Dikarya</taxon>
        <taxon>Ascomycota</taxon>
        <taxon>Pezizomycotina</taxon>
        <taxon>Sordariomycetes</taxon>
        <taxon>Hypocreomycetidae</taxon>
        <taxon>Hypocreales</taxon>
        <taxon>Bionectriaceae</taxon>
        <taxon>Clonostachys</taxon>
    </lineage>
</organism>
<reference evidence="4" key="1">
    <citation type="submission" date="2019-06" db="EMBL/GenBank/DDBJ databases">
        <authorList>
            <person name="Broberg M."/>
        </authorList>
    </citation>
    <scope>NUCLEOTIDE SEQUENCE [LARGE SCALE GENOMIC DNA]</scope>
</reference>
<keyword evidence="2" id="KW-0812">Transmembrane</keyword>
<accession>A0A9N9YXA3</accession>
<reference evidence="3 4" key="2">
    <citation type="submission" date="2021-10" db="EMBL/GenBank/DDBJ databases">
        <authorList>
            <person name="Piombo E."/>
        </authorList>
    </citation>
    <scope>NUCLEOTIDE SEQUENCE [LARGE SCALE GENOMIC DNA]</scope>
</reference>
<protein>
    <submittedName>
        <fullName evidence="3">Uncharacterized protein</fullName>
    </submittedName>
</protein>
<feature type="transmembrane region" description="Helical" evidence="2">
    <location>
        <begin position="77"/>
        <end position="97"/>
    </location>
</feature>
<evidence type="ECO:0000313" key="4">
    <source>
        <dbReference type="Proteomes" id="UP000775872"/>
    </source>
</evidence>
<sequence>MLERSLLRASSRGALRYIPATAPAVLRGQARTRRFASSAPATIVDRDFWRNLIPKPLRKEYREAAAKKGPKKQWNPATFFIVMFLLIGSMAIQMIAVRNSFQRYMRSAEIKIAQLREVVERIQNGESVDVEAALGTGNAQKEADWEEVLRSIERGDAPKKASKPEKSKQSAAPMEEPAPAQRTKPAKQQEQQEQQEQQTPSSTSNTTGKPGAGFGNFF</sequence>
<dbReference type="Proteomes" id="UP000775872">
    <property type="component" value="Unassembled WGS sequence"/>
</dbReference>
<comment type="caution">
    <text evidence="3">The sequence shown here is derived from an EMBL/GenBank/DDBJ whole genome shotgun (WGS) entry which is preliminary data.</text>
</comment>
<dbReference type="InterPro" id="IPR035213">
    <property type="entry name" value="DUF5321"/>
</dbReference>
<dbReference type="OrthoDB" id="2253354at2759"/>
<gene>
    <name evidence="3" type="ORF">CSOL1703_00009340</name>
</gene>
<evidence type="ECO:0000256" key="1">
    <source>
        <dbReference type="SAM" id="MobiDB-lite"/>
    </source>
</evidence>
<keyword evidence="2" id="KW-0472">Membrane</keyword>
<proteinExistence type="predicted"/>
<dbReference type="Pfam" id="PF17254">
    <property type="entry name" value="DUF5321"/>
    <property type="match status" value="1"/>
</dbReference>
<feature type="region of interest" description="Disordered" evidence="1">
    <location>
        <begin position="152"/>
        <end position="218"/>
    </location>
</feature>
<feature type="compositionally biased region" description="Polar residues" evidence="1">
    <location>
        <begin position="199"/>
        <end position="208"/>
    </location>
</feature>
<dbReference type="AlphaFoldDB" id="A0A9N9YXA3"/>
<feature type="compositionally biased region" description="Basic and acidic residues" evidence="1">
    <location>
        <begin position="152"/>
        <end position="168"/>
    </location>
</feature>
<evidence type="ECO:0000313" key="3">
    <source>
        <dbReference type="EMBL" id="CAH0043410.1"/>
    </source>
</evidence>
<evidence type="ECO:0000256" key="2">
    <source>
        <dbReference type="SAM" id="Phobius"/>
    </source>
</evidence>
<keyword evidence="4" id="KW-1185">Reference proteome</keyword>